<dbReference type="GO" id="GO:0006508">
    <property type="term" value="P:proteolysis"/>
    <property type="evidence" value="ECO:0007669"/>
    <property type="project" value="InterPro"/>
</dbReference>
<dbReference type="Gene3D" id="3.50.30.30">
    <property type="match status" value="1"/>
</dbReference>
<dbReference type="Proteomes" id="UP000009183">
    <property type="component" value="Chromosome 13"/>
</dbReference>
<sequence>MSTPTRKEGLRSPSLLNGAPWMLTVKADTIDKDIKTTTNLGNGKYFDEESFFQSSDLPSKLLPIVYTGSNGNVSSAFCNQGSVKDEKH</sequence>
<dbReference type="Gene3D" id="3.40.50.200">
    <property type="entry name" value="Peptidase S8/S53 domain"/>
    <property type="match status" value="1"/>
</dbReference>
<dbReference type="HOGENOM" id="CLU_2473527_0_0_1"/>
<evidence type="ECO:0000313" key="1">
    <source>
        <dbReference type="EMBL" id="CCB49479.1"/>
    </source>
</evidence>
<protein>
    <submittedName>
        <fullName evidence="1">Uncharacterized protein</fullName>
    </submittedName>
</protein>
<gene>
    <name evidence="1" type="ordered locus">VIT_13s0064g01410</name>
</gene>
<evidence type="ECO:0000313" key="2">
    <source>
        <dbReference type="Proteomes" id="UP000009183"/>
    </source>
</evidence>
<name>F6HB95_VITVI</name>
<proteinExistence type="predicted"/>
<dbReference type="STRING" id="29760.F6HB95"/>
<keyword evidence="2" id="KW-1185">Reference proteome</keyword>
<dbReference type="InterPro" id="IPR036852">
    <property type="entry name" value="Peptidase_S8/S53_dom_sf"/>
</dbReference>
<reference evidence="2" key="1">
    <citation type="journal article" date="2007" name="Nature">
        <title>The grapevine genome sequence suggests ancestral hexaploidization in major angiosperm phyla.</title>
        <authorList>
            <consortium name="The French-Italian Public Consortium for Grapevine Genome Characterization."/>
            <person name="Jaillon O."/>
            <person name="Aury J.-M."/>
            <person name="Noel B."/>
            <person name="Policriti A."/>
            <person name="Clepet C."/>
            <person name="Casagrande A."/>
            <person name="Choisne N."/>
            <person name="Aubourg S."/>
            <person name="Vitulo N."/>
            <person name="Jubin C."/>
            <person name="Vezzi A."/>
            <person name="Legeai F."/>
            <person name="Hugueney P."/>
            <person name="Dasilva C."/>
            <person name="Horner D."/>
            <person name="Mica E."/>
            <person name="Jublot D."/>
            <person name="Poulain J."/>
            <person name="Bruyere C."/>
            <person name="Billault A."/>
            <person name="Segurens B."/>
            <person name="Gouyvenoux M."/>
            <person name="Ugarte E."/>
            <person name="Cattonaro F."/>
            <person name="Anthouard V."/>
            <person name="Vico V."/>
            <person name="Del Fabbro C."/>
            <person name="Alaux M."/>
            <person name="Di Gaspero G."/>
            <person name="Dumas V."/>
            <person name="Felice N."/>
            <person name="Paillard S."/>
            <person name="Juman I."/>
            <person name="Moroldo M."/>
            <person name="Scalabrin S."/>
            <person name="Canaguier A."/>
            <person name="Le Clainche I."/>
            <person name="Malacrida G."/>
            <person name="Durand E."/>
            <person name="Pesole G."/>
            <person name="Laucou V."/>
            <person name="Chatelet P."/>
            <person name="Merdinoglu D."/>
            <person name="Delledonne M."/>
            <person name="Pezzotti M."/>
            <person name="Lecharny A."/>
            <person name="Scarpelli C."/>
            <person name="Artiguenave F."/>
            <person name="Pe M.E."/>
            <person name="Valle G."/>
            <person name="Morgante M."/>
            <person name="Caboche M."/>
            <person name="Adam-Blondon A.-F."/>
            <person name="Weissenbach J."/>
            <person name="Quetier F."/>
            <person name="Wincker P."/>
        </authorList>
    </citation>
    <scope>NUCLEOTIDE SEQUENCE [LARGE SCALE GENOMIC DNA]</scope>
    <source>
        <strain evidence="2">cv. Pinot noir / PN40024</strain>
    </source>
</reference>
<organism evidence="1 2">
    <name type="scientific">Vitis vinifera</name>
    <name type="common">Grape</name>
    <dbReference type="NCBI Taxonomy" id="29760"/>
    <lineage>
        <taxon>Eukaryota</taxon>
        <taxon>Viridiplantae</taxon>
        <taxon>Streptophyta</taxon>
        <taxon>Embryophyta</taxon>
        <taxon>Tracheophyta</taxon>
        <taxon>Spermatophyta</taxon>
        <taxon>Magnoliopsida</taxon>
        <taxon>eudicotyledons</taxon>
        <taxon>Gunneridae</taxon>
        <taxon>Pentapetalae</taxon>
        <taxon>rosids</taxon>
        <taxon>Vitales</taxon>
        <taxon>Vitaceae</taxon>
        <taxon>Viteae</taxon>
        <taxon>Vitis</taxon>
    </lineage>
</organism>
<dbReference type="PaxDb" id="29760-VIT_13s0064g01410.t01"/>
<dbReference type="EMBL" id="FN595509">
    <property type="protein sequence ID" value="CCB49479.1"/>
    <property type="molecule type" value="Genomic_DNA"/>
</dbReference>
<dbReference type="GO" id="GO:0004252">
    <property type="term" value="F:serine-type endopeptidase activity"/>
    <property type="evidence" value="ECO:0007669"/>
    <property type="project" value="InterPro"/>
</dbReference>
<accession>F6HB95</accession>
<dbReference type="AlphaFoldDB" id="F6HB95"/>
<dbReference type="InParanoid" id="F6HB95"/>